<dbReference type="Proteomes" id="UP000179786">
    <property type="component" value="Unassembled WGS sequence"/>
</dbReference>
<comment type="caution">
    <text evidence="1">The sequence shown here is derived from an EMBL/GenBank/DDBJ whole genome shotgun (WGS) entry which is preliminary data.</text>
</comment>
<gene>
    <name evidence="1" type="ORF">BET10_10585</name>
</gene>
<protein>
    <submittedName>
        <fullName evidence="1">Uncharacterized protein</fullName>
    </submittedName>
</protein>
<proteinExistence type="predicted"/>
<keyword evidence="2" id="KW-1185">Reference proteome</keyword>
<reference evidence="1 2" key="1">
    <citation type="submission" date="2016-09" db="EMBL/GenBank/DDBJ databases">
        <title>Pseudoalteromonas amylolytica sp. nov., isolated from the surface seawater.</title>
        <authorList>
            <person name="Wu Y.-H."/>
            <person name="Cheng H."/>
            <person name="Jin X.-B."/>
            <person name="Wang C.-S."/>
            <person name="Xu X.-W."/>
        </authorList>
    </citation>
    <scope>NUCLEOTIDE SEQUENCE [LARGE SCALE GENOMIC DNA]</scope>
    <source>
        <strain evidence="1 2">JW1</strain>
    </source>
</reference>
<dbReference type="EMBL" id="MKJU01000025">
    <property type="protein sequence ID" value="OHU91268.1"/>
    <property type="molecule type" value="Genomic_DNA"/>
</dbReference>
<sequence length="1138" mass="125571">MTIEAQIAQLQQAAAEQTDASLKLASDVTDSINEIDQVKVDINQTHELIKSNHQAINDWQTKTGKVTLKDFNGQSYQVDTLPSLIGEAQKINPHPEVMSKAQFDALRKLRKQQFAGSGFVEWGQHWASAGAHRVVNQGMWEQTNGVLHMGINSSSTGQGESTTKYPIAVVDGVELRLDYVARNTNWCDIRFPPAPDGTKTYDSATGQVTQHASAAEAFGGVIKQAAFSVAYDLPVTAQENKPWHMLSSPSRGTASIANGKLTVIDDGTGGEDKVNYAKQDFVLEPNTTYRATYYLAQYQRSGGVSGINFIQNSTGSEKINFVEHATGDSGRFDVEFTTGSEGGNYYIVLYAGDNGFASYSHVSVSKVTEQVITSRKDLVFLESWHEKISDKDVVYPLGNVQFGASTYQDVPLLNNLVAQGYSAFGQWDQNTKGFGVKWSTLSAANRLKFLKNPEHNIYYDPETKAYCQVRYRIRVVEGLGDQWSSCQAQNKPGNLFGYEASAGEHVVARGAKSDTFSEYRNESNMNTSFRTNDPIYGLDSVGAGETFWRERGIALGKCFAVPIALVQRLNQGAYHPTYNPMGTGKRRISGGYYYHWFETHNALTEISSTFDCFDVTANNGGGNIGPNCGWANIATGSSHSGRVDQYVFYDAIYAGQVEDLRLNANKLDINQLREEALSKAVAGTFRGKESVPFTYFEHKYGVTLAARASYNAANAGGSIEFAIDAGSSPINEYLSDKTNIGYYVYNQSGAALYIPHLPNPKISYVHWPYSGGSQTTCYIYSTENKVSQFNALFSVGDVLHIGVLRRKPAQFDSLPWVDIVGHPERIAATFPDGVVGKWLPKLPDDSYGYPLNRKMVGSTLNATYTRDLGASWTNSNVGFDSVKNTSSGSWNPDIVALLSYQVFANNTQAQSLKPVIGDVGNVYATQAHRIDYGNRLQHSLNNTVGTRADSPHFQEELVVTKIGKHYPSSKLTWTNRAGDEPRHVPLSLDSQEEPSSAIKTLSTLVEKDGLLYLQFNGVELKYHKQQVVDMSESSTEPKTEYGVYRVIDGPLKGKLLKRIHSTATAVPFNDADWSIDEVGFKYQTNTEYSFKFFTDSFDWGDDQTIPIIDGENIKTDLNGNTVKVFCHHTQLPLGIASH</sequence>
<organism evidence="1 2">
    <name type="scientific">Pseudoalteromonas amylolytica</name>
    <dbReference type="NCBI Taxonomy" id="1859457"/>
    <lineage>
        <taxon>Bacteria</taxon>
        <taxon>Pseudomonadati</taxon>
        <taxon>Pseudomonadota</taxon>
        <taxon>Gammaproteobacteria</taxon>
        <taxon>Alteromonadales</taxon>
        <taxon>Pseudoalteromonadaceae</taxon>
        <taxon>Pseudoalteromonas</taxon>
    </lineage>
</organism>
<evidence type="ECO:0000313" key="2">
    <source>
        <dbReference type="Proteomes" id="UP000179786"/>
    </source>
</evidence>
<accession>A0A1S1MWL0</accession>
<name>A0A1S1MWL0_9GAMM</name>
<dbReference type="RefSeq" id="WP_070985035.1">
    <property type="nucleotide sequence ID" value="NZ_MKJU01000025.1"/>
</dbReference>
<dbReference type="OrthoDB" id="6277575at2"/>
<evidence type="ECO:0000313" key="1">
    <source>
        <dbReference type="EMBL" id="OHU91268.1"/>
    </source>
</evidence>
<dbReference type="STRING" id="1859457.BET10_10585"/>
<dbReference type="AlphaFoldDB" id="A0A1S1MWL0"/>